<dbReference type="KEGG" id="nfr:ERS450000_02451"/>
<evidence type="ECO:0000313" key="2">
    <source>
        <dbReference type="Proteomes" id="UP000057820"/>
    </source>
</evidence>
<dbReference type="AlphaFoldDB" id="A0A0H5P4V9"/>
<proteinExistence type="predicted"/>
<gene>
    <name evidence="1" type="ORF">ERS450000_02451</name>
</gene>
<dbReference type="Pfam" id="PF12079">
    <property type="entry name" value="DUF3558"/>
    <property type="match status" value="1"/>
</dbReference>
<evidence type="ECO:0000313" key="1">
    <source>
        <dbReference type="EMBL" id="CRY77536.1"/>
    </source>
</evidence>
<organism evidence="1 2">
    <name type="scientific">Nocardia farcinica</name>
    <dbReference type="NCBI Taxonomy" id="37329"/>
    <lineage>
        <taxon>Bacteria</taxon>
        <taxon>Bacillati</taxon>
        <taxon>Actinomycetota</taxon>
        <taxon>Actinomycetes</taxon>
        <taxon>Mycobacteriales</taxon>
        <taxon>Nocardiaceae</taxon>
        <taxon>Nocardia</taxon>
    </lineage>
</organism>
<reference evidence="2" key="1">
    <citation type="submission" date="2015-03" db="EMBL/GenBank/DDBJ databases">
        <authorList>
            <consortium name="Pathogen Informatics"/>
        </authorList>
    </citation>
    <scope>NUCLEOTIDE SEQUENCE [LARGE SCALE GENOMIC DNA]</scope>
    <source>
        <strain evidence="2">NCTC11134</strain>
    </source>
</reference>
<sequence>MRAVDAARGVIAGVAVLGLVTACSGGGLGGSEPGTPTAAEPAMDNLLDPCTDIADEWLIETGLDPSTERNIVNPADVSAWRICGWKPLDGRPYRIDVLSTSHTVDEVRADETHEILREITIGQRHGLLHKHKSDDRRICYVALPAQQGMFQISVGWQNPTVPNDYCEIAVDHATDLEPYLPK</sequence>
<dbReference type="InterPro" id="IPR024520">
    <property type="entry name" value="DUF3558"/>
</dbReference>
<accession>A0A0H5P4V9</accession>
<protein>
    <submittedName>
        <fullName evidence="1">Protein of uncharacterized function (DUF3558)</fullName>
    </submittedName>
</protein>
<name>A0A0H5P4V9_NOCFR</name>
<dbReference type="PROSITE" id="PS51257">
    <property type="entry name" value="PROKAR_LIPOPROTEIN"/>
    <property type="match status" value="1"/>
</dbReference>
<dbReference type="EMBL" id="LN868938">
    <property type="protein sequence ID" value="CRY77536.1"/>
    <property type="molecule type" value="Genomic_DNA"/>
</dbReference>
<dbReference type="Proteomes" id="UP000057820">
    <property type="component" value="Chromosome 1"/>
</dbReference>
<dbReference type="RefSeq" id="WP_060592630.1">
    <property type="nucleotide sequence ID" value="NZ_CP031418.1"/>
</dbReference>